<comment type="caution">
    <text evidence="2">The sequence shown here is derived from an EMBL/GenBank/DDBJ whole genome shotgun (WGS) entry which is preliminary data.</text>
</comment>
<dbReference type="Proteomes" id="UP000824093">
    <property type="component" value="Unassembled WGS sequence"/>
</dbReference>
<proteinExistence type="predicted"/>
<dbReference type="EMBL" id="DVNH01000018">
    <property type="protein sequence ID" value="HIU51477.1"/>
    <property type="molecule type" value="Genomic_DNA"/>
</dbReference>
<sequence length="272" mass="31378">MSRSGIVNVRMVITEEKILSNIDKVQKMINPKSKKQIVQLDEDSYFKDLVESIKTYLQEYPKKKNFPSSVYNAAYGLVEFATNQFEENTKQIEELIRQREKNISLGAELKGYLEIVQNKEKNWKEKIKDAQENFGEDIIESLSIIGRCRSKKSENYQSAQKLINARIGNLESNLHIEIDMERIEDRSKALSYIGIEIADALKEIPVPAEEVKEAPVQAVEEVAEEYVPETFEVKPSLWQRFKNSKFVRAIKYVMSIRVVLDLPALPEGKTEN</sequence>
<accession>A0A9D1M0P2</accession>
<name>A0A9D1M0P2_9FIRM</name>
<evidence type="ECO:0000256" key="1">
    <source>
        <dbReference type="SAM" id="Coils"/>
    </source>
</evidence>
<feature type="coiled-coil region" evidence="1">
    <location>
        <begin position="78"/>
        <end position="133"/>
    </location>
</feature>
<dbReference type="AlphaFoldDB" id="A0A9D1M0P2"/>
<evidence type="ECO:0000313" key="3">
    <source>
        <dbReference type="Proteomes" id="UP000824093"/>
    </source>
</evidence>
<reference evidence="2" key="1">
    <citation type="submission" date="2020-10" db="EMBL/GenBank/DDBJ databases">
        <authorList>
            <person name="Gilroy R."/>
        </authorList>
    </citation>
    <scope>NUCLEOTIDE SEQUENCE</scope>
    <source>
        <strain evidence="2">CHK195-15760</strain>
    </source>
</reference>
<evidence type="ECO:0000313" key="2">
    <source>
        <dbReference type="EMBL" id="HIU51477.1"/>
    </source>
</evidence>
<reference evidence="2" key="2">
    <citation type="journal article" date="2021" name="PeerJ">
        <title>Extensive microbial diversity within the chicken gut microbiome revealed by metagenomics and culture.</title>
        <authorList>
            <person name="Gilroy R."/>
            <person name="Ravi A."/>
            <person name="Getino M."/>
            <person name="Pursley I."/>
            <person name="Horton D.L."/>
            <person name="Alikhan N.F."/>
            <person name="Baker D."/>
            <person name="Gharbi K."/>
            <person name="Hall N."/>
            <person name="Watson M."/>
            <person name="Adriaenssens E.M."/>
            <person name="Foster-Nyarko E."/>
            <person name="Jarju S."/>
            <person name="Secka A."/>
            <person name="Antonio M."/>
            <person name="Oren A."/>
            <person name="Chaudhuri R.R."/>
            <person name="La Ragione R."/>
            <person name="Hildebrand F."/>
            <person name="Pallen M.J."/>
        </authorList>
    </citation>
    <scope>NUCLEOTIDE SEQUENCE</scope>
    <source>
        <strain evidence="2">CHK195-15760</strain>
    </source>
</reference>
<keyword evidence="1" id="KW-0175">Coiled coil</keyword>
<gene>
    <name evidence="2" type="ORF">IAB70_02465</name>
</gene>
<organism evidence="2 3">
    <name type="scientific">Candidatus Merdicola faecigallinarum</name>
    <dbReference type="NCBI Taxonomy" id="2840862"/>
    <lineage>
        <taxon>Bacteria</taxon>
        <taxon>Bacillati</taxon>
        <taxon>Bacillota</taxon>
        <taxon>Clostridia</taxon>
        <taxon>Candidatus Merdicola</taxon>
    </lineage>
</organism>
<protein>
    <submittedName>
        <fullName evidence="2">Uncharacterized protein</fullName>
    </submittedName>
</protein>